<feature type="compositionally biased region" description="Polar residues" evidence="1">
    <location>
        <begin position="374"/>
        <end position="404"/>
    </location>
</feature>
<sequence length="910" mass="98305">MDPCCVSVINNTHLNDSTSSSDAADVLIHSTRAALVASREEIQLKGRNKVDIYIRRLSDSEDVHSVDERETPPVHFVNIPSASDTVEPYEQRTGGPSNQFVDLFDTVSRKGKSKVQTTIMQTANMKSKGEDVQISTYSADGRGAVSAALKKRSQSAPLRRNVTVQVLDPDRCQTPRGLSDPAFPLGDPGTSANVAAITAATIAATAPLIKAQSEMEAQIALVTAELRRLHTAEVGVQPGRAANTENSSAGRAAHLEEQLNNLIQQRLQHLETIQCQQIQLQNRLLGSALDVVAARANTDSQSTLHTGSGITQTDSLPAQILGSHSVRLSATDKTSAGNPASAVLKDMHRDKQTGGHKSPLETPAPRKVIPKPTHWTSARTIKPQKSSLRNQGNGRLQDQSPNNRRSPERCASQSVGGERFAMATANNGQPERSRKSQTPPKASVALTGSVQPEEPASLKPPNEQENEAGHAYVSSSSSTVQRANEMLQDLGRLKNEMRSLLQTADAFPVQNAKSTQNSRSSHLAPSAAAPPPSTTPISVPPEPVDVIAARAAPLNRPSILKSIQPPTSMFADAGLVLRQVRQSKKVLEENLDAILRATDGEVLHTQLEALSKNRDVREELRIKKTVDAWINTLSKEIQDELAQESSERIVERSDAAVAKVVQQGQGSKSGRVAGPRGGGRGRGGGETSAADKKTSLRGSVRAQTENTLAHSKQPTLSVRSRPEEKRETAQLVVLKSQDDQEYLARLYGKALYDGHRRTLKKSPYLRFNSPTPKSKPQRPKVVETVKGVKMKSSKTQTSQFVNVVPALQSSVSEPHFLFSPSDPAQQQQPGSPVRGYLIPMAIPLGKPRVDSQAPVPSRVIISDKPATVTTSFPPITVPEPKPTPAIRKPNTILLEVQSGQKKRTPNLQIQ</sequence>
<feature type="compositionally biased region" description="Pro residues" evidence="1">
    <location>
        <begin position="528"/>
        <end position="539"/>
    </location>
</feature>
<dbReference type="PANTHER" id="PTHR15721">
    <property type="entry name" value="KIAA0586 PROTEIN"/>
    <property type="match status" value="1"/>
</dbReference>
<keyword evidence="3" id="KW-1185">Reference proteome</keyword>
<proteinExistence type="predicted"/>
<organism evidence="2 3">
    <name type="scientific">Cirrhinus molitorella</name>
    <name type="common">mud carp</name>
    <dbReference type="NCBI Taxonomy" id="172907"/>
    <lineage>
        <taxon>Eukaryota</taxon>
        <taxon>Metazoa</taxon>
        <taxon>Chordata</taxon>
        <taxon>Craniata</taxon>
        <taxon>Vertebrata</taxon>
        <taxon>Euteleostomi</taxon>
        <taxon>Actinopterygii</taxon>
        <taxon>Neopterygii</taxon>
        <taxon>Teleostei</taxon>
        <taxon>Ostariophysi</taxon>
        <taxon>Cypriniformes</taxon>
        <taxon>Cyprinidae</taxon>
        <taxon>Labeoninae</taxon>
        <taxon>Labeonini</taxon>
        <taxon>Cirrhinus</taxon>
    </lineage>
</organism>
<feature type="region of interest" description="Disordered" evidence="1">
    <location>
        <begin position="349"/>
        <end position="480"/>
    </location>
</feature>
<dbReference type="Proteomes" id="UP001558613">
    <property type="component" value="Unassembled WGS sequence"/>
</dbReference>
<feature type="compositionally biased region" description="Polar residues" evidence="1">
    <location>
        <begin position="701"/>
        <end position="718"/>
    </location>
</feature>
<evidence type="ECO:0000313" key="3">
    <source>
        <dbReference type="Proteomes" id="UP001558613"/>
    </source>
</evidence>
<reference evidence="2 3" key="1">
    <citation type="submission" date="2023-09" db="EMBL/GenBank/DDBJ databases">
        <authorList>
            <person name="Wang M."/>
        </authorList>
    </citation>
    <scope>NUCLEOTIDE SEQUENCE [LARGE SCALE GENOMIC DNA]</scope>
    <source>
        <strain evidence="2">GT-2023</strain>
        <tissue evidence="2">Liver</tissue>
    </source>
</reference>
<feature type="region of interest" description="Disordered" evidence="1">
    <location>
        <begin position="660"/>
        <end position="725"/>
    </location>
</feature>
<feature type="compositionally biased region" description="Gly residues" evidence="1">
    <location>
        <begin position="675"/>
        <end position="686"/>
    </location>
</feature>
<accession>A0ABR3LXF0</accession>
<dbReference type="EMBL" id="JAYMGO010000017">
    <property type="protein sequence ID" value="KAL1257563.1"/>
    <property type="molecule type" value="Genomic_DNA"/>
</dbReference>
<name>A0ABR3LXF0_9TELE</name>
<feature type="compositionally biased region" description="Polar residues" evidence="1">
    <location>
        <begin position="424"/>
        <end position="450"/>
    </location>
</feature>
<feature type="region of interest" description="Disordered" evidence="1">
    <location>
        <begin position="868"/>
        <end position="889"/>
    </location>
</feature>
<gene>
    <name evidence="2" type="ORF">QQF64_010807</name>
</gene>
<feature type="non-terminal residue" evidence="2">
    <location>
        <position position="910"/>
    </location>
</feature>
<evidence type="ECO:0000256" key="1">
    <source>
        <dbReference type="SAM" id="MobiDB-lite"/>
    </source>
</evidence>
<protein>
    <recommendedName>
        <fullName evidence="4">Protein TALPID3</fullName>
    </recommendedName>
</protein>
<dbReference type="PANTHER" id="PTHR15721:SF2">
    <property type="entry name" value="PROTEIN TALPID3"/>
    <property type="match status" value="1"/>
</dbReference>
<comment type="caution">
    <text evidence="2">The sequence shown here is derived from an EMBL/GenBank/DDBJ whole genome shotgun (WGS) entry which is preliminary data.</text>
</comment>
<feature type="region of interest" description="Disordered" evidence="1">
    <location>
        <begin position="510"/>
        <end position="539"/>
    </location>
</feature>
<dbReference type="InterPro" id="IPR029246">
    <property type="entry name" value="TALPID3"/>
</dbReference>
<evidence type="ECO:0008006" key="4">
    <source>
        <dbReference type="Google" id="ProtNLM"/>
    </source>
</evidence>
<dbReference type="Pfam" id="PF15324">
    <property type="entry name" value="TALPID3"/>
    <property type="match status" value="1"/>
</dbReference>
<evidence type="ECO:0000313" key="2">
    <source>
        <dbReference type="EMBL" id="KAL1257563.1"/>
    </source>
</evidence>
<feature type="compositionally biased region" description="Low complexity" evidence="1">
    <location>
        <begin position="518"/>
        <end position="527"/>
    </location>
</feature>